<gene>
    <name evidence="1" type="ORF">FEM48_Zijuj01G0009800</name>
</gene>
<evidence type="ECO:0000313" key="2">
    <source>
        <dbReference type="Proteomes" id="UP000813462"/>
    </source>
</evidence>
<name>A0A978VY80_ZIZJJ</name>
<organism evidence="1 2">
    <name type="scientific">Ziziphus jujuba var. spinosa</name>
    <dbReference type="NCBI Taxonomy" id="714518"/>
    <lineage>
        <taxon>Eukaryota</taxon>
        <taxon>Viridiplantae</taxon>
        <taxon>Streptophyta</taxon>
        <taxon>Embryophyta</taxon>
        <taxon>Tracheophyta</taxon>
        <taxon>Spermatophyta</taxon>
        <taxon>Magnoliopsida</taxon>
        <taxon>eudicotyledons</taxon>
        <taxon>Gunneridae</taxon>
        <taxon>Pentapetalae</taxon>
        <taxon>rosids</taxon>
        <taxon>fabids</taxon>
        <taxon>Rosales</taxon>
        <taxon>Rhamnaceae</taxon>
        <taxon>Paliureae</taxon>
        <taxon>Ziziphus</taxon>
    </lineage>
</organism>
<dbReference type="OrthoDB" id="1684445at2759"/>
<dbReference type="PANTHER" id="PTHR33257:SF6">
    <property type="entry name" value="OXYSTEROL-BINDING 4B-LIKE PROTEIN"/>
    <property type="match status" value="1"/>
</dbReference>
<dbReference type="Proteomes" id="UP000813462">
    <property type="component" value="Unassembled WGS sequence"/>
</dbReference>
<proteinExistence type="predicted"/>
<comment type="caution">
    <text evidence="1">The sequence shown here is derived from an EMBL/GenBank/DDBJ whole genome shotgun (WGS) entry which is preliminary data.</text>
</comment>
<evidence type="ECO:0000313" key="1">
    <source>
        <dbReference type="EMBL" id="KAH7544664.1"/>
    </source>
</evidence>
<accession>A0A978VY80</accession>
<dbReference type="EMBL" id="JAEACU010000001">
    <property type="protein sequence ID" value="KAH7544664.1"/>
    <property type="molecule type" value="Genomic_DNA"/>
</dbReference>
<dbReference type="AlphaFoldDB" id="A0A978VY80"/>
<reference evidence="1" key="1">
    <citation type="journal article" date="2021" name="Front. Plant Sci.">
        <title>Chromosome-Scale Genome Assembly for Chinese Sour Jujube and Insights Into Its Genome Evolution and Domestication Signature.</title>
        <authorList>
            <person name="Shen L.-Y."/>
            <person name="Luo H."/>
            <person name="Wang X.-L."/>
            <person name="Wang X.-M."/>
            <person name="Qiu X.-J."/>
            <person name="Liu H."/>
            <person name="Zhou S.-S."/>
            <person name="Jia K.-H."/>
            <person name="Nie S."/>
            <person name="Bao Y.-T."/>
            <person name="Zhang R.-G."/>
            <person name="Yun Q.-Z."/>
            <person name="Chai Y.-H."/>
            <person name="Lu J.-Y."/>
            <person name="Li Y."/>
            <person name="Zhao S.-W."/>
            <person name="Mao J.-F."/>
            <person name="Jia S.-G."/>
            <person name="Mao Y.-M."/>
        </authorList>
    </citation>
    <scope>NUCLEOTIDE SEQUENCE</scope>
    <source>
        <strain evidence="1">AT0</strain>
        <tissue evidence="1">Leaf</tissue>
    </source>
</reference>
<protein>
    <submittedName>
        <fullName evidence="1">Uncharacterized protein</fullName>
    </submittedName>
</protein>
<dbReference type="PANTHER" id="PTHR33257">
    <property type="entry name" value="OS05G0165500 PROTEIN"/>
    <property type="match status" value="1"/>
</dbReference>
<sequence length="206" mass="23444">MAYEIRKGMQKRPSVLQGDQLFLNRIISRNSTVGCSSRVYYYRSSEGIPFEWEMQPGTPKDPPKEEALPPLSPPPAVISLGLPKPCILNLEPKTPSRSIWLIRFWKKCKKNKDKISSKFENNVGGDLQSDNKYYEKEEFCGSDHEFMASQRHSSTSSSSSPMSFSNGFDMESLSRMRSPARDSFRRPLSCSPWNFSAIMVSNAKRV</sequence>